<comment type="caution">
    <text evidence="2">The sequence shown here is derived from an EMBL/GenBank/DDBJ whole genome shotgun (WGS) entry which is preliminary data.</text>
</comment>
<dbReference type="Gene3D" id="1.20.58.1690">
    <property type="match status" value="1"/>
</dbReference>
<evidence type="ECO:0000313" key="2">
    <source>
        <dbReference type="EMBL" id="KIA91325.1"/>
    </source>
</evidence>
<accession>A0A0C1DBF4</accession>
<dbReference type="AlphaFoldDB" id="A0A0C1DBF4"/>
<name>A0A0C1DBF4_9SPHI</name>
<proteinExistence type="predicted"/>
<protein>
    <recommendedName>
        <fullName evidence="1">YARHG domain-containing protein</fullName>
    </recommendedName>
</protein>
<dbReference type="SMART" id="SM01324">
    <property type="entry name" value="YARHG"/>
    <property type="match status" value="1"/>
</dbReference>
<sequence length="295" mass="33755">MKRIFLLALLPFLMLSCRENKKTNAQKQAGGIAQQEIHKELYGFWVGDFYTQDELEYDGDMTDAVKKLNINIKKITKDTVIAQSVVSGNSRPLLGKLSDDGGKITFVLDEPGSEKYDGKFEITLVGDTLIGKWNAYKTALKWPEKQFKLLKKAFVYNASLMLPTEASYVDWSDHKMVEHLDTLEDGTIDSLGANAFYRSASDQIFKLNASTVLLNEADLKNLRKLDLQIIKNTIFARHGYAFKKQTFRNFFDPVEWYVPVKNNVDNDLTAIENKNIKLLDRFTKYAEDNYDAFGR</sequence>
<dbReference type="PROSITE" id="PS51257">
    <property type="entry name" value="PROKAR_LIPOPROTEIN"/>
    <property type="match status" value="1"/>
</dbReference>
<evidence type="ECO:0000259" key="1">
    <source>
        <dbReference type="SMART" id="SM01324"/>
    </source>
</evidence>
<organism evidence="2 3">
    <name type="scientific">Pedobacter kyungheensis</name>
    <dbReference type="NCBI Taxonomy" id="1069985"/>
    <lineage>
        <taxon>Bacteria</taxon>
        <taxon>Pseudomonadati</taxon>
        <taxon>Bacteroidota</taxon>
        <taxon>Sphingobacteriia</taxon>
        <taxon>Sphingobacteriales</taxon>
        <taxon>Sphingobacteriaceae</taxon>
        <taxon>Pedobacter</taxon>
    </lineage>
</organism>
<dbReference type="OrthoDB" id="353549at2"/>
<dbReference type="InterPro" id="IPR025582">
    <property type="entry name" value="YARHG_dom"/>
</dbReference>
<evidence type="ECO:0000313" key="3">
    <source>
        <dbReference type="Proteomes" id="UP000031246"/>
    </source>
</evidence>
<dbReference type="RefSeq" id="WP_039480732.1">
    <property type="nucleotide sequence ID" value="NZ_JSYN01000031.1"/>
</dbReference>
<reference evidence="2 3" key="1">
    <citation type="submission" date="2014-10" db="EMBL/GenBank/DDBJ databases">
        <title>Pedobacter Kyungheensis.</title>
        <authorList>
            <person name="Anderson B.M."/>
            <person name="Newman J.D."/>
        </authorList>
    </citation>
    <scope>NUCLEOTIDE SEQUENCE [LARGE SCALE GENOMIC DNA]</scope>
    <source>
        <strain evidence="2 3">KACC 16221</strain>
    </source>
</reference>
<dbReference type="Proteomes" id="UP000031246">
    <property type="component" value="Unassembled WGS sequence"/>
</dbReference>
<feature type="domain" description="YARHG" evidence="1">
    <location>
        <begin position="202"/>
        <end position="284"/>
    </location>
</feature>
<gene>
    <name evidence="2" type="ORF">OC25_22110</name>
</gene>
<dbReference type="EMBL" id="JSYN01000031">
    <property type="protein sequence ID" value="KIA91325.1"/>
    <property type="molecule type" value="Genomic_DNA"/>
</dbReference>
<keyword evidence="3" id="KW-1185">Reference proteome</keyword>
<dbReference type="InterPro" id="IPR038434">
    <property type="entry name" value="YARHG_sf"/>
</dbReference>
<dbReference type="Pfam" id="PF13308">
    <property type="entry name" value="YARHG"/>
    <property type="match status" value="1"/>
</dbReference>